<dbReference type="OrthoDB" id="676979at2759"/>
<name>A0A9N9WYC1_9DIPT</name>
<evidence type="ECO:0000313" key="3">
    <source>
        <dbReference type="Proteomes" id="UP001153620"/>
    </source>
</evidence>
<evidence type="ECO:0000259" key="1">
    <source>
        <dbReference type="PROSITE" id="PS50011"/>
    </source>
</evidence>
<dbReference type="GO" id="GO:0004672">
    <property type="term" value="F:protein kinase activity"/>
    <property type="evidence" value="ECO:0007669"/>
    <property type="project" value="InterPro"/>
</dbReference>
<organism evidence="2 3">
    <name type="scientific">Chironomus riparius</name>
    <dbReference type="NCBI Taxonomy" id="315576"/>
    <lineage>
        <taxon>Eukaryota</taxon>
        <taxon>Metazoa</taxon>
        <taxon>Ecdysozoa</taxon>
        <taxon>Arthropoda</taxon>
        <taxon>Hexapoda</taxon>
        <taxon>Insecta</taxon>
        <taxon>Pterygota</taxon>
        <taxon>Neoptera</taxon>
        <taxon>Endopterygota</taxon>
        <taxon>Diptera</taxon>
        <taxon>Nematocera</taxon>
        <taxon>Chironomoidea</taxon>
        <taxon>Chironomidae</taxon>
        <taxon>Chironominae</taxon>
        <taxon>Chironomus</taxon>
    </lineage>
</organism>
<dbReference type="InterPro" id="IPR000719">
    <property type="entry name" value="Prot_kinase_dom"/>
</dbReference>
<dbReference type="InterPro" id="IPR011009">
    <property type="entry name" value="Kinase-like_dom_sf"/>
</dbReference>
<dbReference type="AlphaFoldDB" id="A0A9N9WYC1"/>
<feature type="domain" description="Protein kinase" evidence="1">
    <location>
        <begin position="1"/>
        <end position="133"/>
    </location>
</feature>
<sequence>MDISTKNILIDKNGNARLSDFGEAEINIINSTIKYRQNHRQTIGYGGFKNAYNMSDRKINPFFIDICSIGKVFIKILLDIEADNQEEGTLVASLNTAKEIGTVTDAEVELVLFFLESSKKRCDITAICSNPVFWQHEKTYKFLEKVYLYYTRHTSDDELLHAISSKIMSKIIPGEKSWQSFVQREISEEIKKFNNLDRAKIEFSSVFGLVKAIIYIRCPDTIIRSKTTAQNVFANSRKILLADENHVETYLKSWTNIFKNIDLYLYYFMQDELEETNSEFYSINSPSRY</sequence>
<reference evidence="2" key="2">
    <citation type="submission" date="2022-10" db="EMBL/GenBank/DDBJ databases">
        <authorList>
            <consortium name="ENA_rothamsted_submissions"/>
            <consortium name="culmorum"/>
            <person name="King R."/>
        </authorList>
    </citation>
    <scope>NUCLEOTIDE SEQUENCE</scope>
</reference>
<accession>A0A9N9WYC1</accession>
<protein>
    <recommendedName>
        <fullName evidence="1">Protein kinase domain-containing protein</fullName>
    </recommendedName>
</protein>
<proteinExistence type="predicted"/>
<dbReference type="SUPFAM" id="SSF56112">
    <property type="entry name" value="Protein kinase-like (PK-like)"/>
    <property type="match status" value="1"/>
</dbReference>
<gene>
    <name evidence="2" type="ORF">CHIRRI_LOCUS13655</name>
</gene>
<evidence type="ECO:0000313" key="2">
    <source>
        <dbReference type="EMBL" id="CAG9810843.1"/>
    </source>
</evidence>
<dbReference type="GO" id="GO:0005524">
    <property type="term" value="F:ATP binding"/>
    <property type="evidence" value="ECO:0007669"/>
    <property type="project" value="InterPro"/>
</dbReference>
<dbReference type="EMBL" id="OU895880">
    <property type="protein sequence ID" value="CAG9810843.1"/>
    <property type="molecule type" value="Genomic_DNA"/>
</dbReference>
<dbReference type="PROSITE" id="PS50011">
    <property type="entry name" value="PROTEIN_KINASE_DOM"/>
    <property type="match status" value="1"/>
</dbReference>
<dbReference type="Gene3D" id="1.10.510.10">
    <property type="entry name" value="Transferase(Phosphotransferase) domain 1"/>
    <property type="match status" value="1"/>
</dbReference>
<reference evidence="2" key="1">
    <citation type="submission" date="2022-01" db="EMBL/GenBank/DDBJ databases">
        <authorList>
            <person name="King R."/>
        </authorList>
    </citation>
    <scope>NUCLEOTIDE SEQUENCE</scope>
</reference>
<keyword evidence="3" id="KW-1185">Reference proteome</keyword>
<dbReference type="Proteomes" id="UP001153620">
    <property type="component" value="Chromosome 4"/>
</dbReference>